<evidence type="ECO:0000256" key="5">
    <source>
        <dbReference type="ARBA" id="ARBA00023163"/>
    </source>
</evidence>
<keyword evidence="11" id="KW-1185">Reference proteome</keyword>
<dbReference type="CDD" id="cd17574">
    <property type="entry name" value="REC_OmpR"/>
    <property type="match status" value="1"/>
</dbReference>
<dbReference type="GO" id="GO:0005829">
    <property type="term" value="C:cytosol"/>
    <property type="evidence" value="ECO:0007669"/>
    <property type="project" value="TreeGrafter"/>
</dbReference>
<feature type="domain" description="OmpR/PhoB-type" evidence="9">
    <location>
        <begin position="138"/>
        <end position="232"/>
    </location>
</feature>
<dbReference type="SMART" id="SM00448">
    <property type="entry name" value="REC"/>
    <property type="match status" value="1"/>
</dbReference>
<dbReference type="GO" id="GO:0000976">
    <property type="term" value="F:transcription cis-regulatory region binding"/>
    <property type="evidence" value="ECO:0007669"/>
    <property type="project" value="TreeGrafter"/>
</dbReference>
<keyword evidence="3" id="KW-0805">Transcription regulation</keyword>
<feature type="DNA-binding region" description="OmpR/PhoB-type" evidence="7">
    <location>
        <begin position="138"/>
        <end position="232"/>
    </location>
</feature>
<evidence type="ECO:0000313" key="10">
    <source>
        <dbReference type="EMBL" id="QNN54051.1"/>
    </source>
</evidence>
<accession>A0A7G9REM6</accession>
<dbReference type="GO" id="GO:0000156">
    <property type="term" value="F:phosphorelay response regulator activity"/>
    <property type="evidence" value="ECO:0007669"/>
    <property type="project" value="TreeGrafter"/>
</dbReference>
<evidence type="ECO:0000259" key="8">
    <source>
        <dbReference type="PROSITE" id="PS50110"/>
    </source>
</evidence>
<dbReference type="InterPro" id="IPR001867">
    <property type="entry name" value="OmpR/PhoB-type_DNA-bd"/>
</dbReference>
<organism evidence="10 11">
    <name type="scientific">Nocardioides mesophilus</name>
    <dbReference type="NCBI Taxonomy" id="433659"/>
    <lineage>
        <taxon>Bacteria</taxon>
        <taxon>Bacillati</taxon>
        <taxon>Actinomycetota</taxon>
        <taxon>Actinomycetes</taxon>
        <taxon>Propionibacteriales</taxon>
        <taxon>Nocardioidaceae</taxon>
        <taxon>Nocardioides</taxon>
    </lineage>
</organism>
<dbReference type="EMBL" id="CP060713">
    <property type="protein sequence ID" value="QNN54051.1"/>
    <property type="molecule type" value="Genomic_DNA"/>
</dbReference>
<evidence type="ECO:0000256" key="2">
    <source>
        <dbReference type="ARBA" id="ARBA00023012"/>
    </source>
</evidence>
<dbReference type="InterPro" id="IPR011006">
    <property type="entry name" value="CheY-like_superfamily"/>
</dbReference>
<evidence type="ECO:0000256" key="3">
    <source>
        <dbReference type="ARBA" id="ARBA00023015"/>
    </source>
</evidence>
<dbReference type="GO" id="GO:0006355">
    <property type="term" value="P:regulation of DNA-templated transcription"/>
    <property type="evidence" value="ECO:0007669"/>
    <property type="project" value="InterPro"/>
</dbReference>
<keyword evidence="2" id="KW-0902">Two-component regulatory system</keyword>
<feature type="modified residue" description="4-aspartylphosphate" evidence="6">
    <location>
        <position position="52"/>
    </location>
</feature>
<keyword evidence="4 7" id="KW-0238">DNA-binding</keyword>
<dbReference type="Proteomes" id="UP000515947">
    <property type="component" value="Chromosome"/>
</dbReference>
<dbReference type="InterPro" id="IPR016032">
    <property type="entry name" value="Sig_transdc_resp-reg_C-effctor"/>
</dbReference>
<dbReference type="Gene3D" id="3.40.50.2300">
    <property type="match status" value="1"/>
</dbReference>
<dbReference type="CDD" id="cd00383">
    <property type="entry name" value="trans_reg_C"/>
    <property type="match status" value="1"/>
</dbReference>
<dbReference type="AlphaFoldDB" id="A0A7G9REM6"/>
<feature type="domain" description="Response regulatory" evidence="8">
    <location>
        <begin position="3"/>
        <end position="117"/>
    </location>
</feature>
<dbReference type="PROSITE" id="PS51755">
    <property type="entry name" value="OMPR_PHOB"/>
    <property type="match status" value="1"/>
</dbReference>
<keyword evidence="1 6" id="KW-0597">Phosphoprotein</keyword>
<dbReference type="Pfam" id="PF00486">
    <property type="entry name" value="Trans_reg_C"/>
    <property type="match status" value="1"/>
</dbReference>
<dbReference type="PANTHER" id="PTHR48111">
    <property type="entry name" value="REGULATOR OF RPOS"/>
    <property type="match status" value="1"/>
</dbReference>
<proteinExistence type="predicted"/>
<dbReference type="InterPro" id="IPR036388">
    <property type="entry name" value="WH-like_DNA-bd_sf"/>
</dbReference>
<keyword evidence="5" id="KW-0804">Transcription</keyword>
<evidence type="ECO:0000259" key="9">
    <source>
        <dbReference type="PROSITE" id="PS51755"/>
    </source>
</evidence>
<dbReference type="PANTHER" id="PTHR48111:SF1">
    <property type="entry name" value="TWO-COMPONENT RESPONSE REGULATOR ORR33"/>
    <property type="match status" value="1"/>
</dbReference>
<evidence type="ECO:0000313" key="11">
    <source>
        <dbReference type="Proteomes" id="UP000515947"/>
    </source>
</evidence>
<dbReference type="KEGG" id="nmes:H9L09_06635"/>
<dbReference type="SUPFAM" id="SSF46894">
    <property type="entry name" value="C-terminal effector domain of the bipartite response regulators"/>
    <property type="match status" value="1"/>
</dbReference>
<name>A0A7G9REM6_9ACTN</name>
<sequence length="233" mass="26006">MSTVMVVDDEERIREMLTRMLTSEGHTTVTATDGLQALQALARRDVDLILLDLVMPNSHGMRVLMDLHARGSTTPVIVLSAVSDVSARVEAFGLGAVDFVGKPFHSAELVARVRRHLTARAVPATIPRVPEQRRKPEGRFLVAGGIELDLDRRRAHHRGQQVSLTEREFSLLAHLMRRQGEVCSRTELLHSVWGLDFDPGTNVIEACVRRLRCKLRELPVETVRSVGYCFDAA</sequence>
<dbReference type="Gene3D" id="1.10.10.10">
    <property type="entry name" value="Winged helix-like DNA-binding domain superfamily/Winged helix DNA-binding domain"/>
    <property type="match status" value="1"/>
</dbReference>
<dbReference type="GO" id="GO:0032993">
    <property type="term" value="C:protein-DNA complex"/>
    <property type="evidence" value="ECO:0007669"/>
    <property type="project" value="TreeGrafter"/>
</dbReference>
<evidence type="ECO:0000256" key="7">
    <source>
        <dbReference type="PROSITE-ProRule" id="PRU01091"/>
    </source>
</evidence>
<dbReference type="SMART" id="SM00862">
    <property type="entry name" value="Trans_reg_C"/>
    <property type="match status" value="1"/>
</dbReference>
<dbReference type="SUPFAM" id="SSF52172">
    <property type="entry name" value="CheY-like"/>
    <property type="match status" value="1"/>
</dbReference>
<protein>
    <submittedName>
        <fullName evidence="10">Response regulator transcription factor</fullName>
    </submittedName>
</protein>
<dbReference type="Pfam" id="PF00072">
    <property type="entry name" value="Response_reg"/>
    <property type="match status" value="1"/>
</dbReference>
<evidence type="ECO:0000256" key="1">
    <source>
        <dbReference type="ARBA" id="ARBA00022553"/>
    </source>
</evidence>
<evidence type="ECO:0000256" key="4">
    <source>
        <dbReference type="ARBA" id="ARBA00023125"/>
    </source>
</evidence>
<dbReference type="InterPro" id="IPR039420">
    <property type="entry name" value="WalR-like"/>
</dbReference>
<dbReference type="InterPro" id="IPR001789">
    <property type="entry name" value="Sig_transdc_resp-reg_receiver"/>
</dbReference>
<gene>
    <name evidence="10" type="ORF">H9L09_06635</name>
</gene>
<dbReference type="RefSeq" id="WP_187579893.1">
    <property type="nucleotide sequence ID" value="NZ_CP060713.1"/>
</dbReference>
<dbReference type="PROSITE" id="PS50110">
    <property type="entry name" value="RESPONSE_REGULATORY"/>
    <property type="match status" value="1"/>
</dbReference>
<evidence type="ECO:0000256" key="6">
    <source>
        <dbReference type="PROSITE-ProRule" id="PRU00169"/>
    </source>
</evidence>
<reference evidence="10 11" key="1">
    <citation type="submission" date="2020-08" db="EMBL/GenBank/DDBJ databases">
        <title>Genome sequence of Nocardioides mesophilus KACC 16243T.</title>
        <authorList>
            <person name="Hyun D.-W."/>
            <person name="Bae J.-W."/>
        </authorList>
    </citation>
    <scope>NUCLEOTIDE SEQUENCE [LARGE SCALE GENOMIC DNA]</scope>
    <source>
        <strain evidence="10 11">KACC 16243</strain>
    </source>
</reference>